<evidence type="ECO:0000256" key="2">
    <source>
        <dbReference type="ARBA" id="ARBA00022621"/>
    </source>
</evidence>
<reference evidence="8" key="2">
    <citation type="journal article" date="2020" name="Microorganisms">
        <title>Osmotic Adaptation and Compatible Solute Biosynthesis of Phototrophic Bacteria as Revealed from Genome Analyses.</title>
        <authorList>
            <person name="Imhoff J.F."/>
            <person name="Rahn T."/>
            <person name="Kunzel S."/>
            <person name="Keller A."/>
            <person name="Neulinger S.C."/>
        </authorList>
    </citation>
    <scope>NUCLEOTIDE SEQUENCE</scope>
    <source>
        <strain evidence="8">DSM 11080</strain>
    </source>
</reference>
<feature type="domain" description="Globin" evidence="7">
    <location>
        <begin position="139"/>
        <end position="273"/>
    </location>
</feature>
<keyword evidence="2 5" id="KW-0561">Oxygen transport</keyword>
<dbReference type="EMBL" id="NRSJ01000001">
    <property type="protein sequence ID" value="MBK1703130.1"/>
    <property type="molecule type" value="Genomic_DNA"/>
</dbReference>
<evidence type="ECO:0000256" key="4">
    <source>
        <dbReference type="ARBA" id="ARBA00023004"/>
    </source>
</evidence>
<dbReference type="GO" id="GO:0071500">
    <property type="term" value="P:cellular response to nitrosative stress"/>
    <property type="evidence" value="ECO:0007669"/>
    <property type="project" value="TreeGrafter"/>
</dbReference>
<evidence type="ECO:0000256" key="6">
    <source>
        <dbReference type="SAM" id="MobiDB-lite"/>
    </source>
</evidence>
<dbReference type="PROSITE" id="PS01033">
    <property type="entry name" value="GLOBIN"/>
    <property type="match status" value="1"/>
</dbReference>
<protein>
    <recommendedName>
        <fullName evidence="7">Globin domain-containing protein</fullName>
    </recommendedName>
</protein>
<gene>
    <name evidence="8" type="ORF">CKO40_00830</name>
</gene>
<proteinExistence type="inferred from homology"/>
<dbReference type="InterPro" id="IPR000971">
    <property type="entry name" value="Globin"/>
</dbReference>
<evidence type="ECO:0000256" key="5">
    <source>
        <dbReference type="RuleBase" id="RU000356"/>
    </source>
</evidence>
<sequence>MTQAISSEGTWPASQIAKTASTAPATSVTEMPVTNLLIQTLPETQGRRRLRSADQHHHSAMHMRRCGPRAPHVTEKGLRSLIGLAMRLTLIWLPGSGPVDDLDPDVSSAVRSALKLRRGSPTISMTSLHRAAYRLCAMPMQPDSAARVRQSWAMVLPRRKTVCRDFYQRLFARYPELRPLFKVEIAEQADLFVTMINTVISALEHPQRVRPLIETLGARHADYGVHTEDYAKFEEVLLETLSDTLEGELDAEGLAAWRQVFEELSETMQRGAAR</sequence>
<keyword evidence="5" id="KW-0813">Transport</keyword>
<dbReference type="GO" id="GO:0019825">
    <property type="term" value="F:oxygen binding"/>
    <property type="evidence" value="ECO:0007669"/>
    <property type="project" value="InterPro"/>
</dbReference>
<organism evidence="8 9">
    <name type="scientific">Halochromatium glycolicum</name>
    <dbReference type="NCBI Taxonomy" id="85075"/>
    <lineage>
        <taxon>Bacteria</taxon>
        <taxon>Pseudomonadati</taxon>
        <taxon>Pseudomonadota</taxon>
        <taxon>Gammaproteobacteria</taxon>
        <taxon>Chromatiales</taxon>
        <taxon>Chromatiaceae</taxon>
        <taxon>Halochromatium</taxon>
    </lineage>
</organism>
<dbReference type="GO" id="GO:0020037">
    <property type="term" value="F:heme binding"/>
    <property type="evidence" value="ECO:0007669"/>
    <property type="project" value="InterPro"/>
</dbReference>
<keyword evidence="4" id="KW-0408">Iron</keyword>
<evidence type="ECO:0000313" key="8">
    <source>
        <dbReference type="EMBL" id="MBK1703130.1"/>
    </source>
</evidence>
<keyword evidence="1 5" id="KW-0349">Heme</keyword>
<dbReference type="GO" id="GO:0005344">
    <property type="term" value="F:oxygen carrier activity"/>
    <property type="evidence" value="ECO:0007669"/>
    <property type="project" value="UniProtKB-KW"/>
</dbReference>
<dbReference type="Gene3D" id="1.10.490.10">
    <property type="entry name" value="Globins"/>
    <property type="match status" value="1"/>
</dbReference>
<dbReference type="GO" id="GO:0046210">
    <property type="term" value="P:nitric oxide catabolic process"/>
    <property type="evidence" value="ECO:0007669"/>
    <property type="project" value="TreeGrafter"/>
</dbReference>
<comment type="similarity">
    <text evidence="5">Belongs to the globin family.</text>
</comment>
<dbReference type="GO" id="GO:0046872">
    <property type="term" value="F:metal ion binding"/>
    <property type="evidence" value="ECO:0007669"/>
    <property type="project" value="UniProtKB-KW"/>
</dbReference>
<evidence type="ECO:0000313" key="9">
    <source>
        <dbReference type="Proteomes" id="UP001296776"/>
    </source>
</evidence>
<dbReference type="Pfam" id="PF00042">
    <property type="entry name" value="Globin"/>
    <property type="match status" value="1"/>
</dbReference>
<feature type="region of interest" description="Disordered" evidence="6">
    <location>
        <begin position="43"/>
        <end position="71"/>
    </location>
</feature>
<comment type="caution">
    <text evidence="8">The sequence shown here is derived from an EMBL/GenBank/DDBJ whole genome shotgun (WGS) entry which is preliminary data.</text>
</comment>
<evidence type="ECO:0000259" key="7">
    <source>
        <dbReference type="PROSITE" id="PS01033"/>
    </source>
</evidence>
<dbReference type="SUPFAM" id="SSF46458">
    <property type="entry name" value="Globin-like"/>
    <property type="match status" value="1"/>
</dbReference>
<evidence type="ECO:0000256" key="3">
    <source>
        <dbReference type="ARBA" id="ARBA00022723"/>
    </source>
</evidence>
<dbReference type="GO" id="GO:0008941">
    <property type="term" value="F:nitric oxide dioxygenase NAD(P)H activity"/>
    <property type="evidence" value="ECO:0007669"/>
    <property type="project" value="TreeGrafter"/>
</dbReference>
<feature type="compositionally biased region" description="Basic residues" evidence="6">
    <location>
        <begin position="58"/>
        <end position="67"/>
    </location>
</feature>
<dbReference type="Proteomes" id="UP001296776">
    <property type="component" value="Unassembled WGS sequence"/>
</dbReference>
<dbReference type="AlphaFoldDB" id="A0AAJ0X8N6"/>
<keyword evidence="9" id="KW-1185">Reference proteome</keyword>
<keyword evidence="3" id="KW-0479">Metal-binding</keyword>
<dbReference type="PANTHER" id="PTHR43396">
    <property type="entry name" value="FLAVOHEMOPROTEIN"/>
    <property type="match status" value="1"/>
</dbReference>
<dbReference type="PANTHER" id="PTHR43396:SF3">
    <property type="entry name" value="FLAVOHEMOPROTEIN"/>
    <property type="match status" value="1"/>
</dbReference>
<reference evidence="8" key="1">
    <citation type="submission" date="2017-08" db="EMBL/GenBank/DDBJ databases">
        <authorList>
            <person name="Imhoff J.F."/>
            <person name="Rahn T."/>
            <person name="Kuenzel S."/>
            <person name="Neulinger S.C."/>
        </authorList>
    </citation>
    <scope>NUCLEOTIDE SEQUENCE</scope>
    <source>
        <strain evidence="8">DSM 11080</strain>
    </source>
</reference>
<dbReference type="InterPro" id="IPR012292">
    <property type="entry name" value="Globin/Proto"/>
</dbReference>
<feature type="region of interest" description="Disordered" evidence="6">
    <location>
        <begin position="1"/>
        <end position="27"/>
    </location>
</feature>
<dbReference type="GO" id="GO:0071949">
    <property type="term" value="F:FAD binding"/>
    <property type="evidence" value="ECO:0007669"/>
    <property type="project" value="TreeGrafter"/>
</dbReference>
<name>A0AAJ0X8N6_9GAMM</name>
<dbReference type="InterPro" id="IPR009050">
    <property type="entry name" value="Globin-like_sf"/>
</dbReference>
<evidence type="ECO:0000256" key="1">
    <source>
        <dbReference type="ARBA" id="ARBA00022617"/>
    </source>
</evidence>
<accession>A0AAJ0X8N6</accession>